<name>A0ACA9RVG8_9GLOM</name>
<reference evidence="1" key="1">
    <citation type="submission" date="2021-06" db="EMBL/GenBank/DDBJ databases">
        <authorList>
            <person name="Kallberg Y."/>
            <person name="Tangrot J."/>
            <person name="Rosling A."/>
        </authorList>
    </citation>
    <scope>NUCLEOTIDE SEQUENCE</scope>
    <source>
        <strain evidence="1">MA461A</strain>
    </source>
</reference>
<dbReference type="EMBL" id="CAJVQC010072136">
    <property type="protein sequence ID" value="CAG8811230.1"/>
    <property type="molecule type" value="Genomic_DNA"/>
</dbReference>
<feature type="non-terminal residue" evidence="1">
    <location>
        <position position="1"/>
    </location>
</feature>
<comment type="caution">
    <text evidence="1">The sequence shown here is derived from an EMBL/GenBank/DDBJ whole genome shotgun (WGS) entry which is preliminary data.</text>
</comment>
<evidence type="ECO:0000313" key="1">
    <source>
        <dbReference type="EMBL" id="CAG8811230.1"/>
    </source>
</evidence>
<evidence type="ECO:0000313" key="2">
    <source>
        <dbReference type="Proteomes" id="UP000789920"/>
    </source>
</evidence>
<keyword evidence="2" id="KW-1185">Reference proteome</keyword>
<accession>A0ACA9RVG8</accession>
<feature type="non-terminal residue" evidence="1">
    <location>
        <position position="61"/>
    </location>
</feature>
<gene>
    <name evidence="1" type="ORF">RPERSI_LOCUS23262</name>
</gene>
<proteinExistence type="predicted"/>
<dbReference type="Proteomes" id="UP000789920">
    <property type="component" value="Unassembled WGS sequence"/>
</dbReference>
<sequence length="61" mass="7057">VLVTLSGLYDNLPTYQEAVHSAQNASQTQSEALRIQEQKNVNYLRERLTDKFSVYEKRSKP</sequence>
<protein>
    <submittedName>
        <fullName evidence="1">36144_t:CDS:1</fullName>
    </submittedName>
</protein>
<organism evidence="1 2">
    <name type="scientific">Racocetra persica</name>
    <dbReference type="NCBI Taxonomy" id="160502"/>
    <lineage>
        <taxon>Eukaryota</taxon>
        <taxon>Fungi</taxon>
        <taxon>Fungi incertae sedis</taxon>
        <taxon>Mucoromycota</taxon>
        <taxon>Glomeromycotina</taxon>
        <taxon>Glomeromycetes</taxon>
        <taxon>Diversisporales</taxon>
        <taxon>Gigasporaceae</taxon>
        <taxon>Racocetra</taxon>
    </lineage>
</organism>